<sequence>MITEMLFTEVCKSIGVLNKQESTTHAIHEILFAMKDSIGISRGVLLLKNHQDDYLAIANRYNISAHFKYHRGIGNSVVGRLFYKDPVVVVTSDSAAEDYKDLFMEDDYKMAIAAGVSVDSRTIGFIAVYFDKVMENTESLQEFLVAMARLVAEVLRKERLACLLNELRDIDPATGLTHYHFFHKKLRDEFERSHRHKLSLTLA</sequence>
<dbReference type="InterPro" id="IPR029016">
    <property type="entry name" value="GAF-like_dom_sf"/>
</dbReference>
<accession>A0A0F3GXP8</accession>
<evidence type="ECO:0000313" key="1">
    <source>
        <dbReference type="EMBL" id="KJU86640.1"/>
    </source>
</evidence>
<dbReference type="Gene3D" id="3.30.450.40">
    <property type="match status" value="1"/>
</dbReference>
<feature type="non-terminal residue" evidence="1">
    <location>
        <position position="203"/>
    </location>
</feature>
<dbReference type="AlphaFoldDB" id="A0A0F3GXP8"/>
<protein>
    <submittedName>
        <fullName evidence="1">Response regulator</fullName>
    </submittedName>
</protein>
<name>A0A0F3GXP8_9BACT</name>
<comment type="caution">
    <text evidence="1">The sequence shown here is derived from an EMBL/GenBank/DDBJ whole genome shotgun (WGS) entry which is preliminary data.</text>
</comment>
<proteinExistence type="predicted"/>
<dbReference type="SUPFAM" id="SSF55781">
    <property type="entry name" value="GAF domain-like"/>
    <property type="match status" value="1"/>
</dbReference>
<evidence type="ECO:0000313" key="2">
    <source>
        <dbReference type="Proteomes" id="UP000033423"/>
    </source>
</evidence>
<dbReference type="Proteomes" id="UP000033423">
    <property type="component" value="Unassembled WGS sequence"/>
</dbReference>
<dbReference type="EMBL" id="LACI01000515">
    <property type="protein sequence ID" value="KJU86640.1"/>
    <property type="molecule type" value="Genomic_DNA"/>
</dbReference>
<gene>
    <name evidence="1" type="ORF">MBAV_001162</name>
</gene>
<reference evidence="1 2" key="1">
    <citation type="submission" date="2015-02" db="EMBL/GenBank/DDBJ databases">
        <title>Single-cell genomics of uncultivated deep-branching MTB reveals a conserved set of magnetosome genes.</title>
        <authorList>
            <person name="Kolinko S."/>
            <person name="Richter M."/>
            <person name="Glockner F.O."/>
            <person name="Brachmann A."/>
            <person name="Schuler D."/>
        </authorList>
    </citation>
    <scope>NUCLEOTIDE SEQUENCE [LARGE SCALE GENOMIC DNA]</scope>
    <source>
        <strain evidence="1">TM-1</strain>
    </source>
</reference>
<organism evidence="1 2">
    <name type="scientific">Candidatus Magnetobacterium bavaricum</name>
    <dbReference type="NCBI Taxonomy" id="29290"/>
    <lineage>
        <taxon>Bacteria</taxon>
        <taxon>Pseudomonadati</taxon>
        <taxon>Nitrospirota</taxon>
        <taxon>Thermodesulfovibrionia</taxon>
        <taxon>Thermodesulfovibrionales</taxon>
        <taxon>Candidatus Magnetobacteriaceae</taxon>
        <taxon>Candidatus Magnetobacterium</taxon>
    </lineage>
</organism>
<keyword evidence="2" id="KW-1185">Reference proteome</keyword>